<dbReference type="Gene3D" id="3.40.50.300">
    <property type="entry name" value="P-loop containing nucleotide triphosphate hydrolases"/>
    <property type="match status" value="1"/>
</dbReference>
<evidence type="ECO:0000256" key="5">
    <source>
        <dbReference type="ARBA" id="ARBA00022801"/>
    </source>
</evidence>
<protein>
    <recommendedName>
        <fullName evidence="13">DNA replication licensing factor MCM4</fullName>
        <ecNumber evidence="13">3.6.4.12</ecNumber>
    </recommendedName>
</protein>
<evidence type="ECO:0000313" key="16">
    <source>
        <dbReference type="Ensembl" id="ENSACUP00000013787.1"/>
    </source>
</evidence>
<dbReference type="InterPro" id="IPR003593">
    <property type="entry name" value="AAA+_ATPase"/>
</dbReference>
<dbReference type="Ensembl" id="ENSACUT00000014701.1">
    <property type="protein sequence ID" value="ENSACUP00000013787.1"/>
    <property type="gene ID" value="ENSACUG00000009108.1"/>
</dbReference>
<feature type="compositionally biased region" description="Polar residues" evidence="14">
    <location>
        <begin position="35"/>
        <end position="46"/>
    </location>
</feature>
<proteinExistence type="inferred from homology"/>
<dbReference type="CDD" id="cd17755">
    <property type="entry name" value="MCM4"/>
    <property type="match status" value="1"/>
</dbReference>
<organism evidence="16 17">
    <name type="scientific">Athene cunicularia</name>
    <name type="common">Burrowing owl</name>
    <name type="synonym">Speotyto cunicularia</name>
    <dbReference type="NCBI Taxonomy" id="194338"/>
    <lineage>
        <taxon>Eukaryota</taxon>
        <taxon>Metazoa</taxon>
        <taxon>Chordata</taxon>
        <taxon>Craniata</taxon>
        <taxon>Vertebrata</taxon>
        <taxon>Euteleostomi</taxon>
        <taxon>Archelosauria</taxon>
        <taxon>Archosauria</taxon>
        <taxon>Dinosauria</taxon>
        <taxon>Saurischia</taxon>
        <taxon>Theropoda</taxon>
        <taxon>Coelurosauria</taxon>
        <taxon>Aves</taxon>
        <taxon>Neognathae</taxon>
        <taxon>Neoaves</taxon>
        <taxon>Telluraves</taxon>
        <taxon>Strigiformes</taxon>
        <taxon>Strigidae</taxon>
        <taxon>Athene</taxon>
    </lineage>
</organism>
<dbReference type="Pfam" id="PF00493">
    <property type="entry name" value="MCM"/>
    <property type="match status" value="1"/>
</dbReference>
<evidence type="ECO:0000256" key="12">
    <source>
        <dbReference type="RuleBase" id="RU004070"/>
    </source>
</evidence>
<dbReference type="InterPro" id="IPR031327">
    <property type="entry name" value="MCM"/>
</dbReference>
<dbReference type="InterPro" id="IPR001208">
    <property type="entry name" value="MCM_dom"/>
</dbReference>
<dbReference type="PRINTS" id="PR01660">
    <property type="entry name" value="MCMPROTEIN4"/>
</dbReference>
<comment type="subcellular location">
    <subcellularLocation>
        <location evidence="1">Nucleus</location>
    </subcellularLocation>
</comment>
<dbReference type="InterPro" id="IPR027417">
    <property type="entry name" value="P-loop_NTPase"/>
</dbReference>
<keyword evidence="17" id="KW-1185">Reference proteome</keyword>
<keyword evidence="7 12" id="KW-0067">ATP-binding</keyword>
<dbReference type="InterPro" id="IPR008047">
    <property type="entry name" value="MCM_4"/>
</dbReference>
<dbReference type="EC" id="3.6.4.12" evidence="13"/>
<dbReference type="GO" id="GO:0000727">
    <property type="term" value="P:double-strand break repair via break-induced replication"/>
    <property type="evidence" value="ECO:0007669"/>
    <property type="project" value="TreeGrafter"/>
</dbReference>
<dbReference type="PANTHER" id="PTHR11630:SF66">
    <property type="entry name" value="DNA REPLICATION LICENSING FACTOR MCM4"/>
    <property type="match status" value="1"/>
</dbReference>
<dbReference type="Proteomes" id="UP000472269">
    <property type="component" value="Unplaced"/>
</dbReference>
<evidence type="ECO:0000259" key="15">
    <source>
        <dbReference type="PROSITE" id="PS50051"/>
    </source>
</evidence>
<keyword evidence="5 13" id="KW-0378">Hydrolase</keyword>
<comment type="similarity">
    <text evidence="2 12">Belongs to the MCM family.</text>
</comment>
<dbReference type="GO" id="GO:1902975">
    <property type="term" value="P:mitotic DNA replication initiation"/>
    <property type="evidence" value="ECO:0007669"/>
    <property type="project" value="TreeGrafter"/>
</dbReference>
<dbReference type="PANTHER" id="PTHR11630">
    <property type="entry name" value="DNA REPLICATION LICENSING FACTOR MCM FAMILY MEMBER"/>
    <property type="match status" value="1"/>
</dbReference>
<evidence type="ECO:0000256" key="10">
    <source>
        <dbReference type="ARBA" id="ARBA00023306"/>
    </source>
</evidence>
<evidence type="ECO:0000256" key="7">
    <source>
        <dbReference type="ARBA" id="ARBA00022840"/>
    </source>
</evidence>
<evidence type="ECO:0000256" key="2">
    <source>
        <dbReference type="ARBA" id="ARBA00008010"/>
    </source>
</evidence>
<evidence type="ECO:0000256" key="13">
    <source>
        <dbReference type="RuleBase" id="RU368062"/>
    </source>
</evidence>
<accession>A0A663MPV8</accession>
<dbReference type="InterPro" id="IPR041562">
    <property type="entry name" value="MCM_lid"/>
</dbReference>
<dbReference type="Pfam" id="PF14551">
    <property type="entry name" value="MCM_N"/>
    <property type="match status" value="1"/>
</dbReference>
<evidence type="ECO:0000256" key="4">
    <source>
        <dbReference type="ARBA" id="ARBA00022741"/>
    </source>
</evidence>
<dbReference type="GO" id="GO:0017116">
    <property type="term" value="F:single-stranded DNA helicase activity"/>
    <property type="evidence" value="ECO:0007669"/>
    <property type="project" value="TreeGrafter"/>
</dbReference>
<evidence type="ECO:0000256" key="8">
    <source>
        <dbReference type="ARBA" id="ARBA00023125"/>
    </source>
</evidence>
<keyword evidence="3 13" id="KW-0235">DNA replication</keyword>
<dbReference type="GO" id="GO:0006271">
    <property type="term" value="P:DNA strand elongation involved in DNA replication"/>
    <property type="evidence" value="ECO:0007669"/>
    <property type="project" value="TreeGrafter"/>
</dbReference>
<comment type="subunit">
    <text evidence="13">Component of the MCM2-7 complex.</text>
</comment>
<name>A0A663MPV8_ATHCN</name>
<dbReference type="FunFam" id="3.40.50.300:FF:000217">
    <property type="entry name" value="DNA helicase"/>
    <property type="match status" value="1"/>
</dbReference>
<dbReference type="PRINTS" id="PR01657">
    <property type="entry name" value="MCMFAMILY"/>
</dbReference>
<evidence type="ECO:0000256" key="14">
    <source>
        <dbReference type="SAM" id="MobiDB-lite"/>
    </source>
</evidence>
<evidence type="ECO:0000256" key="1">
    <source>
        <dbReference type="ARBA" id="ARBA00004123"/>
    </source>
</evidence>
<feature type="domain" description="MCM C-terminal AAA(+) ATPase" evidence="15">
    <location>
        <begin position="289"/>
        <end position="497"/>
    </location>
</feature>
<dbReference type="InterPro" id="IPR012340">
    <property type="entry name" value="NA-bd_OB-fold"/>
</dbReference>
<evidence type="ECO:0000256" key="6">
    <source>
        <dbReference type="ARBA" id="ARBA00022806"/>
    </source>
</evidence>
<sequence>MLWPRSPGVSSASKFASPDATASAPPIPLDFDISSPLTYGTPSSRVEGTPRSGVRGTPVRQRPDLGSVRKARQVDLHSDGPTEDIATDQSLGQKLVIWGTDVNVASCKEKFQRFLQRFIDPLAKEDEDIGLDLNEPRYMQRLEEINMVGEPFLNVNCDHLRSFDENLYRQLICYPQEVIPTFDMAANEIFFDRYPDSILEHQIQVRPYNALKTRNMRSLNPEGIYRAVPIRVNPRVSNVKSVYKTHIDVIHYRKTDAKRLHGVDEETEQKIFTEERVEILKELSKKTDIYERLSSALAPSIYEHEDIKKGILLQLFGGSRKDFTHTGRGNFRAEINILLCGDPGTSKSQLLQYVYNLVPRGQYTSGKGSSAVGLTAYVMKDPETRQLVLQTGALVLSDNGICCIDEFDKMNESTRSVLHEVMEQQTLSIAKAGIICQLNARTSILAAANPIESQWNPKKTTIENIQLPHTLLSRFDLIFLMLDPRDEAYDRRLARHLVSLYYRSEEKMEEEYMDMAVLRDYIAYARSYVNPRLSEEASQALIEAYVDMRKIGSGRGMVSAYPRQLESLIRLAEAHAKVRFSEKVETIDVEEAKHLHREALKQSATDPRTGIVDISILTTGMSTTARKRKEELAQALRKLIQSKGKTPALKYQQLFDDLRAQSDTAVTKEMFEEALRALADDDFLTVTGKTVRLL</sequence>
<keyword evidence="4 12" id="KW-0547">Nucleotide-binding</keyword>
<dbReference type="InterPro" id="IPR018525">
    <property type="entry name" value="MCM_CS"/>
</dbReference>
<dbReference type="Gene3D" id="3.30.1640.10">
    <property type="entry name" value="mini-chromosome maintenance (MCM) complex, chain A, domain 1"/>
    <property type="match status" value="1"/>
</dbReference>
<reference evidence="16" key="2">
    <citation type="submission" date="2025-09" db="UniProtKB">
        <authorList>
            <consortium name="Ensembl"/>
        </authorList>
    </citation>
    <scope>IDENTIFICATION</scope>
</reference>
<gene>
    <name evidence="16" type="primary">MCM4</name>
</gene>
<dbReference type="Pfam" id="PF21128">
    <property type="entry name" value="WHD_MCM4"/>
    <property type="match status" value="1"/>
</dbReference>
<comment type="function">
    <text evidence="11">Acts as a component of the MCM2-7 complex (MCM complex) which is the replicative helicase essential for 'once per cell cycle' DNA replication initiation and elongation in eukaryotic cells. Core component of CDC45-MCM-GINS (CMG) helicase, the molecular machine that unwinds template DNA during replication, and around which the replisome is built. The active ATPase sites in the MCM2-7 ring are formed through the interaction surfaces of two neighboring subunits such that a critical structure of a conserved arginine finger motif is provided in trans relative to the ATP-binding site of the Walker A box of the adjacent subunit. The six ATPase active sites, however, are likely to contribute differentially to the complex helicase activity.</text>
</comment>
<keyword evidence="6 13" id="KW-0347">Helicase</keyword>
<dbReference type="FunFam" id="3.30.1640.10:FF:000001">
    <property type="entry name" value="DNA helicase"/>
    <property type="match status" value="1"/>
</dbReference>
<keyword evidence="9 13" id="KW-0539">Nucleus</keyword>
<dbReference type="Pfam" id="PF17855">
    <property type="entry name" value="MCM_lid"/>
    <property type="match status" value="1"/>
</dbReference>
<comment type="catalytic activity">
    <reaction evidence="13">
        <text>ATP + H2O = ADP + phosphate + H(+)</text>
        <dbReference type="Rhea" id="RHEA:13065"/>
        <dbReference type="ChEBI" id="CHEBI:15377"/>
        <dbReference type="ChEBI" id="CHEBI:15378"/>
        <dbReference type="ChEBI" id="CHEBI:30616"/>
        <dbReference type="ChEBI" id="CHEBI:43474"/>
        <dbReference type="ChEBI" id="CHEBI:456216"/>
        <dbReference type="EC" id="3.6.4.12"/>
    </reaction>
</comment>
<dbReference type="InterPro" id="IPR027925">
    <property type="entry name" value="MCM_N"/>
</dbReference>
<dbReference type="PROSITE" id="PS50051">
    <property type="entry name" value="MCM_2"/>
    <property type="match status" value="1"/>
</dbReference>
<dbReference type="SMART" id="SM00382">
    <property type="entry name" value="AAA"/>
    <property type="match status" value="1"/>
</dbReference>
<evidence type="ECO:0000256" key="9">
    <source>
        <dbReference type="ARBA" id="ARBA00023242"/>
    </source>
</evidence>
<comment type="function">
    <text evidence="13">Acts as component of the MCM2-7 complex (MCM complex) which is the replicative helicase essential for 'once per cell cycle' DNA replication initiation and elongation in eukaryotic cells. The active ATPase sites in the MCM2-7 ring are formed through the interaction surfaces of two neighboring subunits such that a critical structure of a conserved arginine finger motif is provided in trans relative to the ATP-binding site of the Walker A box of the adjacent subunit. The six ATPase active sites, however, are likely to contribute differentially to the complex helicase activity.</text>
</comment>
<dbReference type="GO" id="GO:0005634">
    <property type="term" value="C:nucleus"/>
    <property type="evidence" value="ECO:0007669"/>
    <property type="project" value="UniProtKB-SubCell"/>
</dbReference>
<evidence type="ECO:0000256" key="11">
    <source>
        <dbReference type="ARBA" id="ARBA00045440"/>
    </source>
</evidence>
<reference evidence="16" key="1">
    <citation type="submission" date="2025-08" db="UniProtKB">
        <authorList>
            <consortium name="Ensembl"/>
        </authorList>
    </citation>
    <scope>IDENTIFICATION</scope>
</reference>
<evidence type="ECO:0000313" key="17">
    <source>
        <dbReference type="Proteomes" id="UP000472269"/>
    </source>
</evidence>
<dbReference type="GO" id="GO:0003697">
    <property type="term" value="F:single-stranded DNA binding"/>
    <property type="evidence" value="ECO:0007669"/>
    <property type="project" value="TreeGrafter"/>
</dbReference>
<dbReference type="SMART" id="SM00350">
    <property type="entry name" value="MCM"/>
    <property type="match status" value="1"/>
</dbReference>
<feature type="region of interest" description="Disordered" evidence="14">
    <location>
        <begin position="1"/>
        <end position="85"/>
    </location>
</feature>
<dbReference type="SUPFAM" id="SSF50249">
    <property type="entry name" value="Nucleic acid-binding proteins"/>
    <property type="match status" value="1"/>
</dbReference>
<keyword evidence="10" id="KW-0131">Cell cycle</keyword>
<evidence type="ECO:0000256" key="3">
    <source>
        <dbReference type="ARBA" id="ARBA00022705"/>
    </source>
</evidence>
<dbReference type="AlphaFoldDB" id="A0A663MPV8"/>
<dbReference type="SUPFAM" id="SSF52540">
    <property type="entry name" value="P-loop containing nucleoside triphosphate hydrolases"/>
    <property type="match status" value="1"/>
</dbReference>
<dbReference type="PROSITE" id="PS00847">
    <property type="entry name" value="MCM_1"/>
    <property type="match status" value="1"/>
</dbReference>
<dbReference type="GO" id="GO:0005524">
    <property type="term" value="F:ATP binding"/>
    <property type="evidence" value="ECO:0007669"/>
    <property type="project" value="UniProtKB-UniRule"/>
</dbReference>
<keyword evidence="8 12" id="KW-0238">DNA-binding</keyword>
<dbReference type="GO" id="GO:0016787">
    <property type="term" value="F:hydrolase activity"/>
    <property type="evidence" value="ECO:0007669"/>
    <property type="project" value="UniProtKB-KW"/>
</dbReference>
<dbReference type="GO" id="GO:0042555">
    <property type="term" value="C:MCM complex"/>
    <property type="evidence" value="ECO:0007669"/>
    <property type="project" value="UniProtKB-UniRule"/>
</dbReference>